<comment type="caution">
    <text evidence="2">The sequence shown here is derived from an EMBL/GenBank/DDBJ whole genome shotgun (WGS) entry which is preliminary data.</text>
</comment>
<dbReference type="EMBL" id="CAGS01000576">
    <property type="protein sequence ID" value="CCF85924.1"/>
    <property type="molecule type" value="Genomic_DNA"/>
</dbReference>
<proteinExistence type="predicted"/>
<evidence type="ECO:0000256" key="1">
    <source>
        <dbReference type="SAM" id="MobiDB-lite"/>
    </source>
</evidence>
<accession>I4EML1</accession>
<dbReference type="Proteomes" id="UP000004221">
    <property type="component" value="Unassembled WGS sequence"/>
</dbReference>
<evidence type="ECO:0000313" key="3">
    <source>
        <dbReference type="Proteomes" id="UP000004221"/>
    </source>
</evidence>
<sequence>MAQFAYPSTDGIGEITEDDKPHTIQYFERAVFEWHSVNQVHSDALAAIACSGTGCERLTANLLTNTEGQGDSDSSFLLSFAPAPYATSTSTTSAKLVGSGIGKPSSRMPSR</sequence>
<keyword evidence="3" id="KW-1185">Reference proteome</keyword>
<gene>
    <name evidence="2" type="ORF">NITHO_6170001</name>
</gene>
<organism evidence="2 3">
    <name type="scientific">Nitrolancea hollandica Lb</name>
    <dbReference type="NCBI Taxonomy" id="1129897"/>
    <lineage>
        <taxon>Bacteria</taxon>
        <taxon>Pseudomonadati</taxon>
        <taxon>Thermomicrobiota</taxon>
        <taxon>Thermomicrobia</taxon>
        <taxon>Sphaerobacterales</taxon>
        <taxon>Sphaerobacterineae</taxon>
        <taxon>Sphaerobacteraceae</taxon>
        <taxon>Nitrolancea</taxon>
    </lineage>
</organism>
<protein>
    <submittedName>
        <fullName evidence="2">Uncharacterized protein</fullName>
    </submittedName>
</protein>
<feature type="region of interest" description="Disordered" evidence="1">
    <location>
        <begin position="86"/>
        <end position="111"/>
    </location>
</feature>
<reference evidence="2 3" key="1">
    <citation type="journal article" date="2012" name="ISME J.">
        <title>Nitrification expanded: discovery, physiology and genomics of a nitrite-oxidizing bacterium from the phylum Chloroflexi.</title>
        <authorList>
            <person name="Sorokin D.Y."/>
            <person name="Lucker S."/>
            <person name="Vejmelkova D."/>
            <person name="Kostrikina N.A."/>
            <person name="Kleerebezem R."/>
            <person name="Rijpstra W.I."/>
            <person name="Damste J.S."/>
            <person name="Le Paslier D."/>
            <person name="Muyzer G."/>
            <person name="Wagner M."/>
            <person name="van Loosdrecht M.C."/>
            <person name="Daims H."/>
        </authorList>
    </citation>
    <scope>NUCLEOTIDE SEQUENCE [LARGE SCALE GENOMIC DNA]</scope>
    <source>
        <strain evidence="3">none</strain>
    </source>
</reference>
<name>I4EML1_9BACT</name>
<dbReference type="AlphaFoldDB" id="I4EML1"/>
<evidence type="ECO:0000313" key="2">
    <source>
        <dbReference type="EMBL" id="CCF85924.1"/>
    </source>
</evidence>